<dbReference type="GO" id="GO:0046983">
    <property type="term" value="F:protein dimerization activity"/>
    <property type="evidence" value="ECO:0007669"/>
    <property type="project" value="InterPro"/>
</dbReference>
<dbReference type="PANTHER" id="PTHR46481:SF10">
    <property type="entry name" value="ZINC FINGER BED DOMAIN-CONTAINING PROTEIN 39"/>
    <property type="match status" value="1"/>
</dbReference>
<dbReference type="PANTHER" id="PTHR46481">
    <property type="entry name" value="ZINC FINGER BED DOMAIN-CONTAINING PROTEIN 4"/>
    <property type="match status" value="1"/>
</dbReference>
<dbReference type="AlphaFoldDB" id="A0A8D8X7K5"/>
<dbReference type="PROSITE" id="PS50808">
    <property type="entry name" value="ZF_BED"/>
    <property type="match status" value="1"/>
</dbReference>
<evidence type="ECO:0000256" key="2">
    <source>
        <dbReference type="ARBA" id="ARBA00022723"/>
    </source>
</evidence>
<keyword evidence="8" id="KW-0539">Nucleus</keyword>
<dbReference type="SMART" id="SM00614">
    <property type="entry name" value="ZnF_BED"/>
    <property type="match status" value="1"/>
</dbReference>
<keyword evidence="3 9" id="KW-0863">Zinc-finger</keyword>
<dbReference type="SUPFAM" id="SSF57667">
    <property type="entry name" value="beta-beta-alpha zinc fingers"/>
    <property type="match status" value="1"/>
</dbReference>
<dbReference type="Pfam" id="PF04937">
    <property type="entry name" value="DUF659"/>
    <property type="match status" value="1"/>
</dbReference>
<evidence type="ECO:0000256" key="1">
    <source>
        <dbReference type="ARBA" id="ARBA00004123"/>
    </source>
</evidence>
<evidence type="ECO:0000256" key="3">
    <source>
        <dbReference type="ARBA" id="ARBA00022771"/>
    </source>
</evidence>
<feature type="domain" description="BED-type" evidence="11">
    <location>
        <begin position="13"/>
        <end position="64"/>
    </location>
</feature>
<dbReference type="SUPFAM" id="SSF140996">
    <property type="entry name" value="Hermes dimerisation domain"/>
    <property type="match status" value="1"/>
</dbReference>
<reference evidence="12" key="1">
    <citation type="submission" date="2021-05" db="EMBL/GenBank/DDBJ databases">
        <authorList>
            <person name="Alioto T."/>
            <person name="Alioto T."/>
            <person name="Gomez Garrido J."/>
        </authorList>
    </citation>
    <scope>NUCLEOTIDE SEQUENCE</scope>
</reference>
<evidence type="ECO:0000313" key="12">
    <source>
        <dbReference type="EMBL" id="CAG6684769.1"/>
    </source>
</evidence>
<keyword evidence="5" id="KW-0805">Transcription regulation</keyword>
<evidence type="ECO:0000256" key="5">
    <source>
        <dbReference type="ARBA" id="ARBA00023015"/>
    </source>
</evidence>
<evidence type="ECO:0000259" key="11">
    <source>
        <dbReference type="PROSITE" id="PS50808"/>
    </source>
</evidence>
<dbReference type="InterPro" id="IPR052035">
    <property type="entry name" value="ZnF_BED_domain_contain"/>
</dbReference>
<organism evidence="12">
    <name type="scientific">Cacopsylla melanoneura</name>
    <dbReference type="NCBI Taxonomy" id="428564"/>
    <lineage>
        <taxon>Eukaryota</taxon>
        <taxon>Metazoa</taxon>
        <taxon>Ecdysozoa</taxon>
        <taxon>Arthropoda</taxon>
        <taxon>Hexapoda</taxon>
        <taxon>Insecta</taxon>
        <taxon>Pterygota</taxon>
        <taxon>Neoptera</taxon>
        <taxon>Paraneoptera</taxon>
        <taxon>Hemiptera</taxon>
        <taxon>Sternorrhyncha</taxon>
        <taxon>Psylloidea</taxon>
        <taxon>Psyllidae</taxon>
        <taxon>Psyllinae</taxon>
        <taxon>Cacopsylla</taxon>
    </lineage>
</organism>
<keyword evidence="6" id="KW-0238">DNA-binding</keyword>
<dbReference type="EMBL" id="HBUF01269146">
    <property type="protein sequence ID" value="CAG6684769.1"/>
    <property type="molecule type" value="Transcribed_RNA"/>
</dbReference>
<evidence type="ECO:0000256" key="10">
    <source>
        <dbReference type="SAM" id="MobiDB-lite"/>
    </source>
</evidence>
<dbReference type="Pfam" id="PF05699">
    <property type="entry name" value="Dimer_Tnp_hAT"/>
    <property type="match status" value="1"/>
</dbReference>
<dbReference type="Pfam" id="PF02892">
    <property type="entry name" value="zf-BED"/>
    <property type="match status" value="1"/>
</dbReference>
<name>A0A8D8X7K5_9HEMI</name>
<dbReference type="GO" id="GO:0009791">
    <property type="term" value="P:post-embryonic development"/>
    <property type="evidence" value="ECO:0007669"/>
    <property type="project" value="UniProtKB-ARBA"/>
</dbReference>
<evidence type="ECO:0000256" key="4">
    <source>
        <dbReference type="ARBA" id="ARBA00022833"/>
    </source>
</evidence>
<keyword evidence="2" id="KW-0479">Metal-binding</keyword>
<dbReference type="InterPro" id="IPR008906">
    <property type="entry name" value="HATC_C_dom"/>
</dbReference>
<proteinExistence type="predicted"/>
<comment type="subcellular location">
    <subcellularLocation>
        <location evidence="1">Nucleus</location>
    </subcellularLocation>
</comment>
<evidence type="ECO:0000256" key="7">
    <source>
        <dbReference type="ARBA" id="ARBA00023163"/>
    </source>
</evidence>
<dbReference type="GO" id="GO:0005634">
    <property type="term" value="C:nucleus"/>
    <property type="evidence" value="ECO:0007669"/>
    <property type="project" value="UniProtKB-SubCell"/>
</dbReference>
<keyword evidence="4" id="KW-0862">Zinc</keyword>
<dbReference type="InterPro" id="IPR003656">
    <property type="entry name" value="Znf_BED"/>
</dbReference>
<protein>
    <submittedName>
        <fullName evidence="12">Zinc finger BED domain-containing protein 1</fullName>
    </submittedName>
</protein>
<keyword evidence="7" id="KW-0804">Transcription</keyword>
<sequence length="630" mass="72028">MTKVRQPLRRARSKESHVWEYFRKEDDGIYVKCKKCQKNLKRCGNTTNLSEHLKRAHGIHNADNHNPDDPGVPGTSSQLQVTPQSLVRKKDIQSFLVSCRQRDLTSKEREELDLALLKMVCQDFQPLSLVENEGFQQYTIQLQQTILKNEHGILYKPPNRKTLTTNLLNREFVKHSSNLREMLKLVNYVSITSDAWTSDSTKSYLTVTGHFIHNDTLHSYVLATRELSKKHTAENIALKIRDIIDEFGIAAKVVAVVTDNAANMKKCVNDCLNKPHFPCTAHTLNLVVEAAINDSLVLKNTIKKCRKIVAHFKQSCNASEALRQYQERLNLPVLKLKQDIETRWNSVAIMFDRLIKTRRPLTMAMAELPNTPEVLSHDDWAILEDSVELLQVFVQATEQLSGEKYPTLAMVIPIVRGIQCSINMCSPGNEFGSMFKNNLVEHIRARFSEIERNRLSSTASFIDPRFKKLGFGIQTNADVTEQNVLRELGPLNLLSRCELEFGEPVPQIEQPFLPSNTSSNSLWSQFEEKKRMNAMTNNSTANCVIEMRHFLASKVIDRTENPLEYYSKNKNVFPTLHELNMKYACIPATSVPSERVFSKTGQVTNSRRNRLAPDNLDKIIFLNSYYSSNK</sequence>
<dbReference type="GO" id="GO:0003677">
    <property type="term" value="F:DNA binding"/>
    <property type="evidence" value="ECO:0007669"/>
    <property type="project" value="UniProtKB-KW"/>
</dbReference>
<evidence type="ECO:0000256" key="8">
    <source>
        <dbReference type="ARBA" id="ARBA00023242"/>
    </source>
</evidence>
<dbReference type="InterPro" id="IPR036236">
    <property type="entry name" value="Znf_C2H2_sf"/>
</dbReference>
<feature type="region of interest" description="Disordered" evidence="10">
    <location>
        <begin position="59"/>
        <end position="82"/>
    </location>
</feature>
<dbReference type="InterPro" id="IPR012337">
    <property type="entry name" value="RNaseH-like_sf"/>
</dbReference>
<evidence type="ECO:0000256" key="9">
    <source>
        <dbReference type="PROSITE-ProRule" id="PRU00027"/>
    </source>
</evidence>
<dbReference type="GO" id="GO:0008270">
    <property type="term" value="F:zinc ion binding"/>
    <property type="evidence" value="ECO:0007669"/>
    <property type="project" value="UniProtKB-KW"/>
</dbReference>
<evidence type="ECO:0000256" key="6">
    <source>
        <dbReference type="ARBA" id="ARBA00023125"/>
    </source>
</evidence>
<dbReference type="SUPFAM" id="SSF53098">
    <property type="entry name" value="Ribonuclease H-like"/>
    <property type="match status" value="1"/>
</dbReference>
<dbReference type="InterPro" id="IPR007021">
    <property type="entry name" value="DUF659"/>
</dbReference>
<accession>A0A8D8X7K5</accession>